<evidence type="ECO:0000313" key="1">
    <source>
        <dbReference type="Proteomes" id="UP000887576"/>
    </source>
</evidence>
<organism evidence="1 2">
    <name type="scientific">Panagrolaimus sp. JU765</name>
    <dbReference type="NCBI Taxonomy" id="591449"/>
    <lineage>
        <taxon>Eukaryota</taxon>
        <taxon>Metazoa</taxon>
        <taxon>Ecdysozoa</taxon>
        <taxon>Nematoda</taxon>
        <taxon>Chromadorea</taxon>
        <taxon>Rhabditida</taxon>
        <taxon>Tylenchina</taxon>
        <taxon>Panagrolaimomorpha</taxon>
        <taxon>Panagrolaimoidea</taxon>
        <taxon>Panagrolaimidae</taxon>
        <taxon>Panagrolaimus</taxon>
    </lineage>
</organism>
<accession>A0AC34Q330</accession>
<proteinExistence type="predicted"/>
<dbReference type="WBParaSite" id="JU765_v2.g12448.t1">
    <property type="protein sequence ID" value="JU765_v2.g12448.t1"/>
    <property type="gene ID" value="JU765_v2.g12448"/>
</dbReference>
<evidence type="ECO:0000313" key="2">
    <source>
        <dbReference type="WBParaSite" id="JU765_v2.g12448.t1"/>
    </source>
</evidence>
<dbReference type="Proteomes" id="UP000887576">
    <property type="component" value="Unplaced"/>
</dbReference>
<reference evidence="2" key="1">
    <citation type="submission" date="2022-11" db="UniProtKB">
        <authorList>
            <consortium name="WormBaseParasite"/>
        </authorList>
    </citation>
    <scope>IDENTIFICATION</scope>
</reference>
<protein>
    <submittedName>
        <fullName evidence="2">Receptor L-domain domain-containing protein</fullName>
    </submittedName>
</protein>
<name>A0AC34Q330_9BILA</name>
<sequence length="200" mass="22882">MTFVVALYDFYGSFDTTYRPLKIWANTISEFPEVIVGNLILTNIEENEWRKQFHKEFYEITGYLHLKNINFNIDFEKLAIIHGEELEPETGAALLIENCTMDYVNITALQLIKNGRVVIKDCPNLCYWNPNEINGVNFVKLVRPVYNGEIKDVVNSRIFVSNSFGNCKKKLISCTKNTGFGCLSAAIPQVGKFFNCCKLN</sequence>